<dbReference type="EMBL" id="JBICBT010000630">
    <property type="protein sequence ID" value="KAL3106922.1"/>
    <property type="molecule type" value="Genomic_DNA"/>
</dbReference>
<proteinExistence type="predicted"/>
<dbReference type="Proteomes" id="UP001620626">
    <property type="component" value="Unassembled WGS sequence"/>
</dbReference>
<comment type="caution">
    <text evidence="2">The sequence shown here is derived from an EMBL/GenBank/DDBJ whole genome shotgun (WGS) entry which is preliminary data.</text>
</comment>
<evidence type="ECO:0000313" key="3">
    <source>
        <dbReference type="Proteomes" id="UP001620626"/>
    </source>
</evidence>
<evidence type="ECO:0000313" key="2">
    <source>
        <dbReference type="EMBL" id="KAL3121520.1"/>
    </source>
</evidence>
<dbReference type="EMBL" id="JBICBT010000185">
    <property type="protein sequence ID" value="KAL3121520.1"/>
    <property type="molecule type" value="Genomic_DNA"/>
</dbReference>
<keyword evidence="3" id="KW-1185">Reference proteome</keyword>
<sequence>MDVLNDTFGLALLEPPPIYAQPEHVQVPVINDVHLKKESNTQLFFPIGPVNSFRSLHPSSPPHLSSSQNIIIPQLLI</sequence>
<accession>A0ABD2M1X6</accession>
<evidence type="ECO:0000313" key="1">
    <source>
        <dbReference type="EMBL" id="KAL3106922.1"/>
    </source>
</evidence>
<reference evidence="2 3" key="1">
    <citation type="submission" date="2024-10" db="EMBL/GenBank/DDBJ databases">
        <authorList>
            <person name="Kim D."/>
        </authorList>
    </citation>
    <scope>NUCLEOTIDE SEQUENCE [LARGE SCALE GENOMIC DNA]</scope>
    <source>
        <strain evidence="2">BH-2024</strain>
    </source>
</reference>
<organism evidence="2 3">
    <name type="scientific">Heterodera trifolii</name>
    <dbReference type="NCBI Taxonomy" id="157864"/>
    <lineage>
        <taxon>Eukaryota</taxon>
        <taxon>Metazoa</taxon>
        <taxon>Ecdysozoa</taxon>
        <taxon>Nematoda</taxon>
        <taxon>Chromadorea</taxon>
        <taxon>Rhabditida</taxon>
        <taxon>Tylenchina</taxon>
        <taxon>Tylenchomorpha</taxon>
        <taxon>Tylenchoidea</taxon>
        <taxon>Heteroderidae</taxon>
        <taxon>Heteroderinae</taxon>
        <taxon>Heterodera</taxon>
    </lineage>
</organism>
<gene>
    <name evidence="2" type="ORF">niasHT_003448</name>
    <name evidence="1" type="ORF">niasHT_012750</name>
</gene>
<protein>
    <submittedName>
        <fullName evidence="2">Uncharacterized protein</fullName>
    </submittedName>
</protein>
<name>A0ABD2M1X6_9BILA</name>
<dbReference type="AlphaFoldDB" id="A0ABD2M1X6"/>